<dbReference type="EMBL" id="JABFEE010000012">
    <property type="protein sequence ID" value="MBA1836037.1"/>
    <property type="molecule type" value="Genomic_DNA"/>
</dbReference>
<reference evidence="2 3" key="1">
    <citation type="submission" date="2020-05" db="EMBL/GenBank/DDBJ databases">
        <title>Descriptions of Corynebacterium xxxx sp. nov., Corynebacterium yyyy sp. nov. and Corynebacterium zzzz sp. nov.</title>
        <authorList>
            <person name="Zhang G."/>
        </authorList>
    </citation>
    <scope>NUCLEOTIDE SEQUENCE [LARGE SCALE GENOMIC DNA]</scope>
    <source>
        <strain evidence="3">zg-915</strain>
    </source>
</reference>
<comment type="caution">
    <text evidence="2">The sequence shown here is derived from an EMBL/GenBank/DDBJ whole genome shotgun (WGS) entry which is preliminary data.</text>
</comment>
<dbReference type="Gene3D" id="3.40.30.10">
    <property type="entry name" value="Glutaredoxin"/>
    <property type="match status" value="1"/>
</dbReference>
<dbReference type="SUPFAM" id="SSF48452">
    <property type="entry name" value="TPR-like"/>
    <property type="match status" value="1"/>
</dbReference>
<dbReference type="InterPro" id="IPR011990">
    <property type="entry name" value="TPR-like_helical_dom_sf"/>
</dbReference>
<evidence type="ECO:0000313" key="2">
    <source>
        <dbReference type="EMBL" id="MBA1836037.1"/>
    </source>
</evidence>
<dbReference type="AlphaFoldDB" id="A0A838CM63"/>
<name>A0A838CM63_9CORY</name>
<protein>
    <submittedName>
        <fullName evidence="2">Tetratricopeptide repeat protein</fullName>
    </submittedName>
</protein>
<gene>
    <name evidence="2" type="ORF">HMC16_09995</name>
</gene>
<dbReference type="InterPro" id="IPR036249">
    <property type="entry name" value="Thioredoxin-like_sf"/>
</dbReference>
<accession>A0A838CM63</accession>
<dbReference type="SUPFAM" id="SSF52833">
    <property type="entry name" value="Thioredoxin-like"/>
    <property type="match status" value="1"/>
</dbReference>
<dbReference type="CDD" id="cd02956">
    <property type="entry name" value="ybbN"/>
    <property type="match status" value="1"/>
</dbReference>
<proteinExistence type="predicted"/>
<dbReference type="GO" id="GO:0006950">
    <property type="term" value="P:response to stress"/>
    <property type="evidence" value="ECO:0007669"/>
    <property type="project" value="UniProtKB-ARBA"/>
</dbReference>
<organism evidence="2 3">
    <name type="scientific">Corynebacterium wankanglinii</name>
    <dbReference type="NCBI Taxonomy" id="2735136"/>
    <lineage>
        <taxon>Bacteria</taxon>
        <taxon>Bacillati</taxon>
        <taxon>Actinomycetota</taxon>
        <taxon>Actinomycetes</taxon>
        <taxon>Mycobacteriales</taxon>
        <taxon>Corynebacteriaceae</taxon>
        <taxon>Corynebacterium</taxon>
    </lineage>
</organism>
<dbReference type="RefSeq" id="WP_181195323.1">
    <property type="nucleotide sequence ID" value="NZ_JABFEE010000012.1"/>
</dbReference>
<feature type="domain" description="Thioredoxin" evidence="1">
    <location>
        <begin position="75"/>
        <end position="140"/>
    </location>
</feature>
<evidence type="ECO:0000313" key="3">
    <source>
        <dbReference type="Proteomes" id="UP000581408"/>
    </source>
</evidence>
<dbReference type="Proteomes" id="UP000581408">
    <property type="component" value="Unassembled WGS sequence"/>
</dbReference>
<dbReference type="Pfam" id="PF14561">
    <property type="entry name" value="TPR_20"/>
    <property type="match status" value="1"/>
</dbReference>
<dbReference type="Gene3D" id="1.25.40.10">
    <property type="entry name" value="Tetratricopeptide repeat domain"/>
    <property type="match status" value="1"/>
</dbReference>
<sequence length="287" mass="30444">MTNPQFTGGAIDLGALADRNGAGSAGSAGKEQGSSGFEPFISVDEASVEQQVFERSMQIPVVMLIGTSRSTDSESLKAQFEKLAAGQRSFMVAYLDADTAPQVAQAMGVRVLPTVVALAGGRPVANFEGNQPANELEQWVGVLVSQIGPQLQGLPDDGVPEAPAEDPRLDQATEALNAGDFDRATAVYDEILADDPGNADVKQAKANVAVLKRVQGQGEPEDDVDRQLHLADREFVAGDPEAAFDRLLELVKAEPRAKERLLELLSLLEPGDPRVIAARTRLASALF</sequence>
<dbReference type="InterPro" id="IPR013766">
    <property type="entry name" value="Thioredoxin_domain"/>
</dbReference>
<evidence type="ECO:0000259" key="1">
    <source>
        <dbReference type="Pfam" id="PF00085"/>
    </source>
</evidence>
<dbReference type="Pfam" id="PF00085">
    <property type="entry name" value="Thioredoxin"/>
    <property type="match status" value="1"/>
</dbReference>